<feature type="domain" description="Carrier" evidence="4">
    <location>
        <begin position="504"/>
        <end position="579"/>
    </location>
</feature>
<dbReference type="InterPro" id="IPR001242">
    <property type="entry name" value="Condensation_dom"/>
</dbReference>
<gene>
    <name evidence="5" type="ORF">W59_27886</name>
</gene>
<dbReference type="FunFam" id="3.40.50.12780:FF:000012">
    <property type="entry name" value="Non-ribosomal peptide synthetase"/>
    <property type="match status" value="1"/>
</dbReference>
<dbReference type="InterPro" id="IPR023213">
    <property type="entry name" value="CAT-like_dom_sf"/>
</dbReference>
<dbReference type="InterPro" id="IPR006162">
    <property type="entry name" value="Ppantetheine_attach_site"/>
</dbReference>
<dbReference type="Gene3D" id="2.30.38.10">
    <property type="entry name" value="Luciferase, Domain 3"/>
    <property type="match status" value="1"/>
</dbReference>
<dbReference type="UniPathway" id="UPA00011"/>
<dbReference type="Pfam" id="PF00501">
    <property type="entry name" value="AMP-binding"/>
    <property type="match status" value="1"/>
</dbReference>
<evidence type="ECO:0000313" key="6">
    <source>
        <dbReference type="Proteomes" id="UP000006447"/>
    </source>
</evidence>
<comment type="cofactor">
    <cofactor evidence="1">
        <name>pantetheine 4'-phosphate</name>
        <dbReference type="ChEBI" id="CHEBI:47942"/>
    </cofactor>
</comment>
<keyword evidence="3" id="KW-0597">Phosphoprotein</keyword>
<dbReference type="FunFam" id="2.30.38.10:FF:000001">
    <property type="entry name" value="Non-ribosomal peptide synthetase PvdI"/>
    <property type="match status" value="1"/>
</dbReference>
<proteinExistence type="predicted"/>
<accession>I0WG91</accession>
<keyword evidence="2" id="KW-0596">Phosphopantetheine</keyword>
<dbReference type="Gene3D" id="3.30.559.30">
    <property type="entry name" value="Nonribosomal peptide synthetase, condensation domain"/>
    <property type="match status" value="1"/>
</dbReference>
<dbReference type="PANTHER" id="PTHR45527:SF1">
    <property type="entry name" value="FATTY ACID SYNTHASE"/>
    <property type="match status" value="1"/>
</dbReference>
<evidence type="ECO:0000256" key="3">
    <source>
        <dbReference type="ARBA" id="ARBA00022553"/>
    </source>
</evidence>
<dbReference type="Pfam" id="PF13193">
    <property type="entry name" value="AMP-binding_C"/>
    <property type="match status" value="1"/>
</dbReference>
<dbReference type="PROSITE" id="PS50075">
    <property type="entry name" value="CARRIER"/>
    <property type="match status" value="1"/>
</dbReference>
<dbReference type="GO" id="GO:0044550">
    <property type="term" value="P:secondary metabolite biosynthetic process"/>
    <property type="evidence" value="ECO:0007669"/>
    <property type="project" value="TreeGrafter"/>
</dbReference>
<dbReference type="GO" id="GO:0031177">
    <property type="term" value="F:phosphopantetheine binding"/>
    <property type="evidence" value="ECO:0007669"/>
    <property type="project" value="InterPro"/>
</dbReference>
<dbReference type="PROSITE" id="PS00012">
    <property type="entry name" value="PHOSPHOPANTETHEINE"/>
    <property type="match status" value="1"/>
</dbReference>
<dbReference type="InterPro" id="IPR010071">
    <property type="entry name" value="AA_adenyl_dom"/>
</dbReference>
<dbReference type="SMART" id="SM00823">
    <property type="entry name" value="PKS_PP"/>
    <property type="match status" value="1"/>
</dbReference>
<comment type="caution">
    <text evidence="5">The sequence shown here is derived from an EMBL/GenBank/DDBJ whole genome shotgun (WGS) entry which is preliminary data.</text>
</comment>
<dbReference type="NCBIfam" id="TIGR01733">
    <property type="entry name" value="AA-adenyl-dom"/>
    <property type="match status" value="1"/>
</dbReference>
<dbReference type="GO" id="GO:0043041">
    <property type="term" value="P:amino acid activation for nonribosomal peptide biosynthetic process"/>
    <property type="evidence" value="ECO:0007669"/>
    <property type="project" value="TreeGrafter"/>
</dbReference>
<dbReference type="InterPro" id="IPR045851">
    <property type="entry name" value="AMP-bd_C_sf"/>
</dbReference>
<dbReference type="Pfam" id="PF00668">
    <property type="entry name" value="Condensation"/>
    <property type="match status" value="1"/>
</dbReference>
<dbReference type="Gene3D" id="3.30.559.10">
    <property type="entry name" value="Chloramphenicol acetyltransferase-like domain"/>
    <property type="match status" value="1"/>
</dbReference>
<evidence type="ECO:0000259" key="4">
    <source>
        <dbReference type="PROSITE" id="PS50075"/>
    </source>
</evidence>
<sequence length="863" mass="92122">MLLPQLLTAAVEAKAKDAAVSFRGATLSYRELDSRSSQLARFLIDRGVGPGSFVALGVTRSVESIVGMWAIVKAGAAFVPLDPTYPSDRIEYMISDSGVMSGITTVAHRPTLPSSVDWVVIDDADQIAHVSSLPDRPVSYAERVRPLNELHPAYVIYTSGSTGRPKGVVVSHTGLAGLIAAEREHFLVTAESRMLHICSPSFDVSVLELLLAFNAGATLVIAPPTVFGGRDLSDLLAAERVSHMLITPAALGSADPEGLDELDVVVVAGDAFGPELVAKWATAGRSFFNGYGPTEATILATTSTPLIPGEQISIGTPVSGVGAFVLDSRLRPVPAGVTGELYLSGVQLAQGYHRRPALTSERFVASPFGEPGERLYRTGDVVRRREDGPIEYLGRSDFQVKIRGFRIELGEIDAALAAHPAVDFSATVGRELAAGSTSLVSYVLPAADAEIDTSELLEFVARSLPTHMIPTVVVVIDEVPLTPVGKLDRAALPAPVFEVTEFRAPTTPVEEIVAEVFADVLGLERVGLDDDFFALGGNSLIATQVAARLGTALDAQIPLPTLFESSTVVALAAAVESHAGAGGRKVLVAYHRPERVPLSLAQQRMWFLNRFEPDSAVDNIPVAVRLSGLLDVDALRAAVADVIGRHESLRTVYPEIDGIGYQVSVPLTAALPDLTPVEVAESEITNNIVTTVAKGFDVTSQVPLRVRLFELSPTDHVLVVVVHHIAADGFSMRPLTRDIMAAYVARTLGSGPSWPELPVQYADYSLWQREVLGAEGDPDSLIARQLDYWSNALDGLPDQLDLPTDRRRPNVPSYVGGSAPFQIDATTHGHLVELARSQSSSLFMVVHAAFVVLLSRLSGTSDI</sequence>
<dbReference type="InterPro" id="IPR020806">
    <property type="entry name" value="PKS_PP-bd"/>
</dbReference>
<dbReference type="PROSITE" id="PS00455">
    <property type="entry name" value="AMP_BINDING"/>
    <property type="match status" value="1"/>
</dbReference>
<dbReference type="GO" id="GO:0003824">
    <property type="term" value="F:catalytic activity"/>
    <property type="evidence" value="ECO:0007669"/>
    <property type="project" value="InterPro"/>
</dbReference>
<dbReference type="InterPro" id="IPR025110">
    <property type="entry name" value="AMP-bd_C"/>
</dbReference>
<dbReference type="SUPFAM" id="SSF47336">
    <property type="entry name" value="ACP-like"/>
    <property type="match status" value="1"/>
</dbReference>
<dbReference type="GO" id="GO:0005829">
    <property type="term" value="C:cytosol"/>
    <property type="evidence" value="ECO:0007669"/>
    <property type="project" value="TreeGrafter"/>
</dbReference>
<dbReference type="EMBL" id="AJJH01000154">
    <property type="protein sequence ID" value="EID75407.1"/>
    <property type="molecule type" value="Genomic_DNA"/>
</dbReference>
<dbReference type="Pfam" id="PF00550">
    <property type="entry name" value="PP-binding"/>
    <property type="match status" value="1"/>
</dbReference>
<dbReference type="Proteomes" id="UP000006447">
    <property type="component" value="Unassembled WGS sequence"/>
</dbReference>
<feature type="non-terminal residue" evidence="5">
    <location>
        <position position="863"/>
    </location>
</feature>
<dbReference type="PANTHER" id="PTHR45527">
    <property type="entry name" value="NONRIBOSOMAL PEPTIDE SYNTHETASE"/>
    <property type="match status" value="1"/>
</dbReference>
<name>I0WG91_RHOOP</name>
<evidence type="ECO:0000256" key="1">
    <source>
        <dbReference type="ARBA" id="ARBA00001957"/>
    </source>
</evidence>
<reference evidence="5 6" key="1">
    <citation type="journal article" date="2012" name="J. Bacteriol.">
        <title>Draft genome sequence of the nitrophenol-degrading actinomycete Rhodococcus imtechensis RKJ300.</title>
        <authorList>
            <person name="Vikram S."/>
            <person name="Kumar S."/>
            <person name="Subramanian S."/>
            <person name="Raghava G.P."/>
        </authorList>
    </citation>
    <scope>NUCLEOTIDE SEQUENCE [LARGE SCALE GENOMIC DNA]</scope>
    <source>
        <strain evidence="5 6">RKJ300</strain>
    </source>
</reference>
<dbReference type="FunFam" id="3.40.50.980:FF:000001">
    <property type="entry name" value="Non-ribosomal peptide synthetase"/>
    <property type="match status" value="1"/>
</dbReference>
<dbReference type="InterPro" id="IPR000873">
    <property type="entry name" value="AMP-dep_synth/lig_dom"/>
</dbReference>
<dbReference type="SUPFAM" id="SSF52777">
    <property type="entry name" value="CoA-dependent acyltransferases"/>
    <property type="match status" value="2"/>
</dbReference>
<dbReference type="InterPro" id="IPR020845">
    <property type="entry name" value="AMP-binding_CS"/>
</dbReference>
<evidence type="ECO:0000256" key="2">
    <source>
        <dbReference type="ARBA" id="ARBA00022450"/>
    </source>
</evidence>
<evidence type="ECO:0000313" key="5">
    <source>
        <dbReference type="EMBL" id="EID75407.1"/>
    </source>
</evidence>
<protein>
    <submittedName>
        <fullName evidence="5">Putative non-ribosomal peptide synthetase</fullName>
    </submittedName>
</protein>
<dbReference type="InterPro" id="IPR009081">
    <property type="entry name" value="PP-bd_ACP"/>
</dbReference>
<dbReference type="Gene3D" id="3.30.300.30">
    <property type="match status" value="1"/>
</dbReference>
<dbReference type="Gene3D" id="1.10.1200.10">
    <property type="entry name" value="ACP-like"/>
    <property type="match status" value="1"/>
</dbReference>
<dbReference type="GO" id="GO:0008610">
    <property type="term" value="P:lipid biosynthetic process"/>
    <property type="evidence" value="ECO:0007669"/>
    <property type="project" value="UniProtKB-ARBA"/>
</dbReference>
<organism evidence="5 6">
    <name type="scientific">Rhodococcus opacus RKJ300 = JCM 13270</name>
    <dbReference type="NCBI Taxonomy" id="1165867"/>
    <lineage>
        <taxon>Bacteria</taxon>
        <taxon>Bacillati</taxon>
        <taxon>Actinomycetota</taxon>
        <taxon>Actinomycetes</taxon>
        <taxon>Mycobacteriales</taxon>
        <taxon>Nocardiaceae</taxon>
        <taxon>Rhodococcus</taxon>
    </lineage>
</organism>
<dbReference type="AlphaFoldDB" id="I0WG91"/>
<dbReference type="SUPFAM" id="SSF56801">
    <property type="entry name" value="Acetyl-CoA synthetase-like"/>
    <property type="match status" value="1"/>
</dbReference>
<dbReference type="InterPro" id="IPR036736">
    <property type="entry name" value="ACP-like_sf"/>
</dbReference>
<dbReference type="Gene3D" id="3.40.50.980">
    <property type="match status" value="2"/>
</dbReference>